<dbReference type="PANTHER" id="PTHR11814">
    <property type="entry name" value="SULFATE TRANSPORTER"/>
    <property type="match status" value="1"/>
</dbReference>
<evidence type="ECO:0000256" key="2">
    <source>
        <dbReference type="ARBA" id="ARBA00022692"/>
    </source>
</evidence>
<dbReference type="GO" id="GO:0055085">
    <property type="term" value="P:transmembrane transport"/>
    <property type="evidence" value="ECO:0007669"/>
    <property type="project" value="InterPro"/>
</dbReference>
<gene>
    <name evidence="7" type="ORF">SVUK_LOCUS4471</name>
</gene>
<dbReference type="InterPro" id="IPR001902">
    <property type="entry name" value="SLC26A/SulP_fam"/>
</dbReference>
<dbReference type="OrthoDB" id="288203at2759"/>
<evidence type="ECO:0000256" key="4">
    <source>
        <dbReference type="ARBA" id="ARBA00023136"/>
    </source>
</evidence>
<feature type="domain" description="SLC26A/SulP transporter" evidence="6">
    <location>
        <begin position="5"/>
        <end position="55"/>
    </location>
</feature>
<accession>A0A3P7INV4</accession>
<feature type="transmembrane region" description="Helical" evidence="5">
    <location>
        <begin position="18"/>
        <end position="37"/>
    </location>
</feature>
<protein>
    <recommendedName>
        <fullName evidence="6">SLC26A/SulP transporter domain-containing protein</fullName>
    </recommendedName>
</protein>
<proteinExistence type="predicted"/>
<dbReference type="EMBL" id="UYYB01012359">
    <property type="protein sequence ID" value="VDM69473.1"/>
    <property type="molecule type" value="Genomic_DNA"/>
</dbReference>
<dbReference type="Proteomes" id="UP000270094">
    <property type="component" value="Unassembled WGS sequence"/>
</dbReference>
<dbReference type="InterPro" id="IPR011547">
    <property type="entry name" value="SLC26A/SulP_dom"/>
</dbReference>
<evidence type="ECO:0000256" key="5">
    <source>
        <dbReference type="SAM" id="Phobius"/>
    </source>
</evidence>
<reference evidence="7 8" key="1">
    <citation type="submission" date="2018-11" db="EMBL/GenBank/DDBJ databases">
        <authorList>
            <consortium name="Pathogen Informatics"/>
        </authorList>
    </citation>
    <scope>NUCLEOTIDE SEQUENCE [LARGE SCALE GENOMIC DNA]</scope>
</reference>
<evidence type="ECO:0000313" key="8">
    <source>
        <dbReference type="Proteomes" id="UP000270094"/>
    </source>
</evidence>
<dbReference type="GO" id="GO:0016020">
    <property type="term" value="C:membrane"/>
    <property type="evidence" value="ECO:0007669"/>
    <property type="project" value="UniProtKB-SubCell"/>
</dbReference>
<keyword evidence="8" id="KW-1185">Reference proteome</keyword>
<keyword evidence="3 5" id="KW-1133">Transmembrane helix</keyword>
<evidence type="ECO:0000313" key="7">
    <source>
        <dbReference type="EMBL" id="VDM69473.1"/>
    </source>
</evidence>
<evidence type="ECO:0000259" key="6">
    <source>
        <dbReference type="Pfam" id="PF00916"/>
    </source>
</evidence>
<evidence type="ECO:0000256" key="3">
    <source>
        <dbReference type="ARBA" id="ARBA00022989"/>
    </source>
</evidence>
<dbReference type="Pfam" id="PF00916">
    <property type="entry name" value="Sulfate_transp"/>
    <property type="match status" value="1"/>
</dbReference>
<keyword evidence="4 5" id="KW-0472">Membrane</keyword>
<evidence type="ECO:0000256" key="1">
    <source>
        <dbReference type="ARBA" id="ARBA00004141"/>
    </source>
</evidence>
<dbReference type="AlphaFoldDB" id="A0A3P7INV4"/>
<keyword evidence="2 5" id="KW-0812">Transmembrane</keyword>
<organism evidence="7 8">
    <name type="scientific">Strongylus vulgaris</name>
    <name type="common">Blood worm</name>
    <dbReference type="NCBI Taxonomy" id="40348"/>
    <lineage>
        <taxon>Eukaryota</taxon>
        <taxon>Metazoa</taxon>
        <taxon>Ecdysozoa</taxon>
        <taxon>Nematoda</taxon>
        <taxon>Chromadorea</taxon>
        <taxon>Rhabditida</taxon>
        <taxon>Rhabditina</taxon>
        <taxon>Rhabditomorpha</taxon>
        <taxon>Strongyloidea</taxon>
        <taxon>Strongylidae</taxon>
        <taxon>Strongylus</taxon>
    </lineage>
</organism>
<comment type="subcellular location">
    <subcellularLocation>
        <location evidence="1">Membrane</location>
        <topology evidence="1">Multi-pass membrane protein</topology>
    </subcellularLocation>
</comment>
<name>A0A3P7INV4_STRVU</name>
<sequence>MVGFVYGAASFIRHLPKAILGCIIVVAMKDLFIQLVRGFHLCKESTVDFMIFFVTLVSVILINVNSGLIIGIIFALLTVVFRTQWADSFCMGRIPGTSDFKGLGHYRSAEEIPGKDCTSYF</sequence>
<feature type="transmembrane region" description="Helical" evidence="5">
    <location>
        <begin position="49"/>
        <end position="81"/>
    </location>
</feature>